<dbReference type="PANTHER" id="PTHR38165">
    <property type="match status" value="1"/>
</dbReference>
<sequence>MPLSTRRRTAFAAVLALTALGLTAPVAAAAPGSTPPDSFWGDTGSIPEAQNVLTVKVLNQTNGKYPDDQVYWSFNGETHSIAEQPTVDMAANSSGRMNFFLGSPDSQYTDFIEFTVGDDVFNGNTTRVDAFGLKLAMRLHAHDGFDTQVGDDYETFQEDREATFSKFQNEVPDEFKGLVQGQDRILAPGKSPDFQPGGKSENYFTDYAHSVGVDETTGNIAACAGSLAESADKCAALNRHTADLPADQQQDPAHFYQAAPANYYAKFWHDHGIDNRAYGFPYDDAAGQSSFVSHNDPQWLEVAVGW</sequence>
<dbReference type="InterPro" id="IPR037176">
    <property type="entry name" value="Osmotin/thaumatin-like_sf"/>
</dbReference>
<name>A0A840IP25_9PSEU</name>
<dbReference type="RefSeq" id="WP_184778358.1">
    <property type="nucleotide sequence ID" value="NZ_JACHMG010000001.1"/>
</dbReference>
<dbReference type="AlphaFoldDB" id="A0A840IP25"/>
<organism evidence="3 4">
    <name type="scientific">Amycolatopsis jiangsuensis</name>
    <dbReference type="NCBI Taxonomy" id="1181879"/>
    <lineage>
        <taxon>Bacteria</taxon>
        <taxon>Bacillati</taxon>
        <taxon>Actinomycetota</taxon>
        <taxon>Actinomycetes</taxon>
        <taxon>Pseudonocardiales</taxon>
        <taxon>Pseudonocardiaceae</taxon>
        <taxon>Amycolatopsis</taxon>
    </lineage>
</organism>
<dbReference type="CDD" id="cd09214">
    <property type="entry name" value="GH64-like"/>
    <property type="match status" value="1"/>
</dbReference>
<feature type="domain" description="GH64" evidence="2">
    <location>
        <begin position="1"/>
        <end position="306"/>
    </location>
</feature>
<dbReference type="InterPro" id="IPR032477">
    <property type="entry name" value="Glyco_hydro_64"/>
</dbReference>
<dbReference type="InterPro" id="IPR037398">
    <property type="entry name" value="Glyco_hydro_64_fam"/>
</dbReference>
<keyword evidence="1" id="KW-0732">Signal</keyword>
<comment type="caution">
    <text evidence="3">The sequence shown here is derived from an EMBL/GenBank/DDBJ whole genome shotgun (WGS) entry which is preliminary data.</text>
</comment>
<keyword evidence="4" id="KW-1185">Reference proteome</keyword>
<dbReference type="Gene3D" id="2.60.110.10">
    <property type="entry name" value="Thaumatin"/>
    <property type="match status" value="1"/>
</dbReference>
<evidence type="ECO:0000313" key="4">
    <source>
        <dbReference type="Proteomes" id="UP000581769"/>
    </source>
</evidence>
<gene>
    <name evidence="3" type="ORF">BJY18_001185</name>
</gene>
<dbReference type="PROSITE" id="PS52006">
    <property type="entry name" value="GH64"/>
    <property type="match status" value="1"/>
</dbReference>
<dbReference type="EMBL" id="JACHMG010000001">
    <property type="protein sequence ID" value="MBB4683700.1"/>
    <property type="molecule type" value="Genomic_DNA"/>
</dbReference>
<dbReference type="Proteomes" id="UP000581769">
    <property type="component" value="Unassembled WGS sequence"/>
</dbReference>
<evidence type="ECO:0000313" key="3">
    <source>
        <dbReference type="EMBL" id="MBB4683700.1"/>
    </source>
</evidence>
<dbReference type="Pfam" id="PF16483">
    <property type="entry name" value="Glyco_hydro_64"/>
    <property type="match status" value="2"/>
</dbReference>
<accession>A0A840IP25</accession>
<reference evidence="3 4" key="1">
    <citation type="submission" date="2020-08" db="EMBL/GenBank/DDBJ databases">
        <title>Sequencing the genomes of 1000 actinobacteria strains.</title>
        <authorList>
            <person name="Klenk H.-P."/>
        </authorList>
    </citation>
    <scope>NUCLEOTIDE SEQUENCE [LARGE SCALE GENOMIC DNA]</scope>
    <source>
        <strain evidence="3 4">DSM 45859</strain>
    </source>
</reference>
<protein>
    <recommendedName>
        <fullName evidence="2">GH64 domain-containing protein</fullName>
    </recommendedName>
</protein>
<feature type="signal peptide" evidence="1">
    <location>
        <begin position="1"/>
        <end position="29"/>
    </location>
</feature>
<feature type="chain" id="PRO_5032991511" description="GH64 domain-containing protein" evidence="1">
    <location>
        <begin position="30"/>
        <end position="306"/>
    </location>
</feature>
<evidence type="ECO:0000256" key="1">
    <source>
        <dbReference type="SAM" id="SignalP"/>
    </source>
</evidence>
<dbReference type="PANTHER" id="PTHR38165:SF1">
    <property type="entry name" value="GLUCANASE B"/>
    <property type="match status" value="1"/>
</dbReference>
<proteinExistence type="predicted"/>
<evidence type="ECO:0000259" key="2">
    <source>
        <dbReference type="PROSITE" id="PS52006"/>
    </source>
</evidence>